<accession>A0A239DYV5</accession>
<dbReference type="AlphaFoldDB" id="A0A239DYV5"/>
<dbReference type="InterPro" id="IPR030987">
    <property type="entry name" value="AbiV"/>
</dbReference>
<dbReference type="Proteomes" id="UP000198379">
    <property type="component" value="Unassembled WGS sequence"/>
</dbReference>
<gene>
    <name evidence="1" type="ORF">SAMN06265376_11314</name>
</gene>
<dbReference type="NCBIfam" id="TIGR04498">
    <property type="entry name" value="AbiV_defense"/>
    <property type="match status" value="1"/>
</dbReference>
<organism evidence="1 2">
    <name type="scientific">Dokdonia pacifica</name>
    <dbReference type="NCBI Taxonomy" id="1627892"/>
    <lineage>
        <taxon>Bacteria</taxon>
        <taxon>Pseudomonadati</taxon>
        <taxon>Bacteroidota</taxon>
        <taxon>Flavobacteriia</taxon>
        <taxon>Flavobacteriales</taxon>
        <taxon>Flavobacteriaceae</taxon>
        <taxon>Dokdonia</taxon>
    </lineage>
</organism>
<dbReference type="OrthoDB" id="1420605at2"/>
<keyword evidence="2" id="KW-1185">Reference proteome</keyword>
<proteinExistence type="predicted"/>
<dbReference type="RefSeq" id="WP_089373975.1">
    <property type="nucleotide sequence ID" value="NZ_BMEP01000004.1"/>
</dbReference>
<dbReference type="Pfam" id="PF18728">
    <property type="entry name" value="HEPN_AbiV"/>
    <property type="match status" value="1"/>
</dbReference>
<evidence type="ECO:0000313" key="1">
    <source>
        <dbReference type="EMBL" id="SNS37646.1"/>
    </source>
</evidence>
<sequence>MQEISFINLSKEKSKGLHQHIYNNAVRLQKDSQTLAKINESYASASSLLILSSEEIIKSILVLLHSKGFRVYLLKDANRFFKDHVIRHNLQLFIETGMSLFQGLEKWDKRESERSLPVTSKNWLNKFLEFTSDALLVISEASQTISRINDILKFNDQKNAGFYVDYKNKILNPNEIISQKDYDSIVLIHARLKTFYKQLRIFFHPSITKHLSKKEINKIEEGLHLFINDGLKEVSIKNIHKIN</sequence>
<evidence type="ECO:0000313" key="2">
    <source>
        <dbReference type="Proteomes" id="UP000198379"/>
    </source>
</evidence>
<protein>
    <submittedName>
        <fullName evidence="1">Abortive infection protein, AbiV family</fullName>
    </submittedName>
</protein>
<dbReference type="EMBL" id="FZNY01000013">
    <property type="protein sequence ID" value="SNS37646.1"/>
    <property type="molecule type" value="Genomic_DNA"/>
</dbReference>
<reference evidence="1 2" key="1">
    <citation type="submission" date="2017-06" db="EMBL/GenBank/DDBJ databases">
        <authorList>
            <person name="Kim H.J."/>
            <person name="Triplett B.A."/>
        </authorList>
    </citation>
    <scope>NUCLEOTIDE SEQUENCE [LARGE SCALE GENOMIC DNA]</scope>
    <source>
        <strain evidence="1 2">DSM 25597</strain>
    </source>
</reference>
<name>A0A239DYV5_9FLAO</name>